<evidence type="ECO:0000313" key="9">
    <source>
        <dbReference type="Proteomes" id="UP000596857"/>
    </source>
</evidence>
<dbReference type="InterPro" id="IPR036259">
    <property type="entry name" value="MFS_trans_sf"/>
</dbReference>
<evidence type="ECO:0000256" key="3">
    <source>
        <dbReference type="ARBA" id="ARBA00022692"/>
    </source>
</evidence>
<evidence type="ECO:0000256" key="4">
    <source>
        <dbReference type="ARBA" id="ARBA00022989"/>
    </source>
</evidence>
<dbReference type="Gene3D" id="1.20.1250.20">
    <property type="entry name" value="MFS general substrate transporter like domains"/>
    <property type="match status" value="1"/>
</dbReference>
<feature type="transmembrane region" description="Helical" evidence="6">
    <location>
        <begin position="370"/>
        <end position="390"/>
    </location>
</feature>
<keyword evidence="2" id="KW-0813">Transport</keyword>
<dbReference type="Pfam" id="PF07690">
    <property type="entry name" value="MFS_1"/>
    <property type="match status" value="2"/>
</dbReference>
<dbReference type="PANTHER" id="PTHR23530:SF1">
    <property type="entry name" value="PERMEASE, MAJOR FACILITATOR SUPERFAMILY-RELATED"/>
    <property type="match status" value="1"/>
</dbReference>
<gene>
    <name evidence="8" type="ORF">GC101_02820</name>
</gene>
<organism evidence="8 9">
    <name type="scientific">Paenibacillus phytohabitans</name>
    <dbReference type="NCBI Taxonomy" id="2654978"/>
    <lineage>
        <taxon>Bacteria</taxon>
        <taxon>Bacillati</taxon>
        <taxon>Bacillota</taxon>
        <taxon>Bacilli</taxon>
        <taxon>Bacillales</taxon>
        <taxon>Paenibacillaceae</taxon>
        <taxon>Paenibacillus</taxon>
    </lineage>
</organism>
<evidence type="ECO:0000256" key="6">
    <source>
        <dbReference type="SAM" id="Phobius"/>
    </source>
</evidence>
<comment type="subcellular location">
    <subcellularLocation>
        <location evidence="1">Cell membrane</location>
        <topology evidence="1">Multi-pass membrane protein</topology>
    </subcellularLocation>
</comment>
<dbReference type="InterPro" id="IPR005829">
    <property type="entry name" value="Sugar_transporter_CS"/>
</dbReference>
<feature type="transmembrane region" description="Helical" evidence="6">
    <location>
        <begin position="341"/>
        <end position="364"/>
    </location>
</feature>
<name>A0ABX1YA50_9BACL</name>
<evidence type="ECO:0000256" key="2">
    <source>
        <dbReference type="ARBA" id="ARBA00022448"/>
    </source>
</evidence>
<feature type="transmembrane region" description="Helical" evidence="6">
    <location>
        <begin position="252"/>
        <end position="273"/>
    </location>
</feature>
<dbReference type="PROSITE" id="PS00216">
    <property type="entry name" value="SUGAR_TRANSPORT_1"/>
    <property type="match status" value="1"/>
</dbReference>
<feature type="transmembrane region" description="Helical" evidence="6">
    <location>
        <begin position="219"/>
        <end position="240"/>
    </location>
</feature>
<feature type="transmembrane region" description="Helical" evidence="6">
    <location>
        <begin position="75"/>
        <end position="92"/>
    </location>
</feature>
<evidence type="ECO:0000256" key="5">
    <source>
        <dbReference type="ARBA" id="ARBA00023136"/>
    </source>
</evidence>
<keyword evidence="4 6" id="KW-1133">Transmembrane helix</keyword>
<keyword evidence="3 6" id="KW-0812">Transmembrane</keyword>
<feature type="domain" description="Major facilitator superfamily (MFS) profile" evidence="7">
    <location>
        <begin position="8"/>
        <end position="394"/>
    </location>
</feature>
<dbReference type="InterPro" id="IPR020846">
    <property type="entry name" value="MFS_dom"/>
</dbReference>
<protein>
    <submittedName>
        <fullName evidence="8">MFS transporter</fullName>
    </submittedName>
</protein>
<dbReference type="InterPro" id="IPR011701">
    <property type="entry name" value="MFS"/>
</dbReference>
<dbReference type="InterPro" id="IPR053160">
    <property type="entry name" value="MFS_DHA3_Transporter"/>
</dbReference>
<evidence type="ECO:0000313" key="8">
    <source>
        <dbReference type="EMBL" id="NOU77805.1"/>
    </source>
</evidence>
<feature type="transmembrane region" description="Helical" evidence="6">
    <location>
        <begin position="280"/>
        <end position="301"/>
    </location>
</feature>
<feature type="transmembrane region" description="Helical" evidence="6">
    <location>
        <begin position="138"/>
        <end position="159"/>
    </location>
</feature>
<feature type="transmembrane region" description="Helical" evidence="6">
    <location>
        <begin position="307"/>
        <end position="329"/>
    </location>
</feature>
<feature type="transmembrane region" description="Helical" evidence="6">
    <location>
        <begin position="165"/>
        <end position="185"/>
    </location>
</feature>
<sequence>MENNQLQRKYSVFLGVILSGYNVADKLYGSVFIILMSLRGVDAFQISIVFAVSSLSMAVFDYPSGNLSDIYGRKRMTAAGFIVWGAGLWFFAAAEGLALFILASIVMSLGVSMISDSPQAWYIDQLEELGMPDYKKIALPRISGFVSAFAIVGALLGTVSSNIHYVLPVAIAGVLAVGLGVYTWLSFSDNYGSRTQSSILREIYASSADFARSTEMRFILLRSILTHTALLAFLLSWQVYGVNELDFPVSALGLLLILFMGVISVSSFLVSYLAKKEVAAVRIIVCGTVISALGLLLVGLFPHKAVFIAGLVLFEFGLGMDMSSSGVWIQDFIPRAKRATFSSGLSALKSLAGFLITLILGIMAKNLGYAFIWYLAAASLLGSNIVLLYFNTKYVRAGSGADGEKTLVS</sequence>
<dbReference type="EMBL" id="WHOB01000016">
    <property type="protein sequence ID" value="NOU77805.1"/>
    <property type="molecule type" value="Genomic_DNA"/>
</dbReference>
<evidence type="ECO:0000256" key="1">
    <source>
        <dbReference type="ARBA" id="ARBA00004651"/>
    </source>
</evidence>
<dbReference type="Proteomes" id="UP000596857">
    <property type="component" value="Unassembled WGS sequence"/>
</dbReference>
<reference evidence="8 9" key="1">
    <citation type="submission" date="2019-10" db="EMBL/GenBank/DDBJ databases">
        <title>Description of Paenibacillus terricola sp. nov.</title>
        <authorList>
            <person name="Carlier A."/>
            <person name="Qi S."/>
        </authorList>
    </citation>
    <scope>NUCLEOTIDE SEQUENCE [LARGE SCALE GENOMIC DNA]</scope>
    <source>
        <strain evidence="8 9">LMG 31459</strain>
    </source>
</reference>
<dbReference type="RefSeq" id="WP_171716017.1">
    <property type="nucleotide sequence ID" value="NZ_WHOB01000016.1"/>
</dbReference>
<proteinExistence type="predicted"/>
<feature type="transmembrane region" description="Helical" evidence="6">
    <location>
        <begin position="12"/>
        <end position="38"/>
    </location>
</feature>
<keyword evidence="9" id="KW-1185">Reference proteome</keyword>
<evidence type="ECO:0000259" key="7">
    <source>
        <dbReference type="PROSITE" id="PS50850"/>
    </source>
</evidence>
<dbReference type="PROSITE" id="PS50850">
    <property type="entry name" value="MFS"/>
    <property type="match status" value="1"/>
</dbReference>
<comment type="caution">
    <text evidence="8">The sequence shown here is derived from an EMBL/GenBank/DDBJ whole genome shotgun (WGS) entry which is preliminary data.</text>
</comment>
<dbReference type="SUPFAM" id="SSF103473">
    <property type="entry name" value="MFS general substrate transporter"/>
    <property type="match status" value="1"/>
</dbReference>
<accession>A0ABX1YA50</accession>
<dbReference type="PANTHER" id="PTHR23530">
    <property type="entry name" value="TRANSPORT PROTEIN-RELATED"/>
    <property type="match status" value="1"/>
</dbReference>
<keyword evidence="5 6" id="KW-0472">Membrane</keyword>